<feature type="region of interest" description="Disordered" evidence="11">
    <location>
        <begin position="1"/>
        <end position="21"/>
    </location>
</feature>
<evidence type="ECO:0000313" key="15">
    <source>
        <dbReference type="Proteomes" id="UP000031338"/>
    </source>
</evidence>
<dbReference type="InterPro" id="IPR010129">
    <property type="entry name" value="T1SS_HlyD"/>
</dbReference>
<evidence type="ECO:0000256" key="8">
    <source>
        <dbReference type="ARBA" id="ARBA00023136"/>
    </source>
</evidence>
<dbReference type="GO" id="GO:0005886">
    <property type="term" value="C:plasma membrane"/>
    <property type="evidence" value="ECO:0007669"/>
    <property type="project" value="UniProtKB-SubCell"/>
</dbReference>
<dbReference type="EMBL" id="JRVC01000034">
    <property type="protein sequence ID" value="KHS41781.1"/>
    <property type="molecule type" value="Genomic_DNA"/>
</dbReference>
<keyword evidence="6 9" id="KW-0812">Transmembrane</keyword>
<keyword evidence="15" id="KW-1185">Reference proteome</keyword>
<keyword evidence="5 9" id="KW-0997">Cell inner membrane</keyword>
<dbReference type="Proteomes" id="UP000031338">
    <property type="component" value="Unassembled WGS sequence"/>
</dbReference>
<dbReference type="InterPro" id="IPR058982">
    <property type="entry name" value="Beta-barrel_AprE"/>
</dbReference>
<organism evidence="14 15">
    <name type="scientific">Novosphingobium subterraneum</name>
    <dbReference type="NCBI Taxonomy" id="48936"/>
    <lineage>
        <taxon>Bacteria</taxon>
        <taxon>Pseudomonadati</taxon>
        <taxon>Pseudomonadota</taxon>
        <taxon>Alphaproteobacteria</taxon>
        <taxon>Sphingomonadales</taxon>
        <taxon>Sphingomonadaceae</taxon>
        <taxon>Novosphingobium</taxon>
    </lineage>
</organism>
<dbReference type="PRINTS" id="PR01490">
    <property type="entry name" value="RTXTOXIND"/>
</dbReference>
<evidence type="ECO:0000256" key="7">
    <source>
        <dbReference type="ARBA" id="ARBA00022989"/>
    </source>
</evidence>
<dbReference type="PANTHER" id="PTHR30386:SF17">
    <property type="entry name" value="ALKALINE PROTEASE SECRETION PROTEIN APRE"/>
    <property type="match status" value="1"/>
</dbReference>
<evidence type="ECO:0000256" key="4">
    <source>
        <dbReference type="ARBA" id="ARBA00022475"/>
    </source>
</evidence>
<reference evidence="14 15" key="1">
    <citation type="submission" date="2014-10" db="EMBL/GenBank/DDBJ databases">
        <title>Draft genome sequence of Novosphingobium subterraneum DSM 12447.</title>
        <authorList>
            <person name="Gan H.M."/>
            <person name="Gan H.Y."/>
            <person name="Savka M.A."/>
        </authorList>
    </citation>
    <scope>NUCLEOTIDE SEQUENCE [LARGE SCALE GENOMIC DNA]</scope>
    <source>
        <strain evidence="14 15">DSM 12447</strain>
    </source>
</reference>
<dbReference type="Pfam" id="PF26002">
    <property type="entry name" value="Beta-barrel_AprE"/>
    <property type="match status" value="1"/>
</dbReference>
<feature type="domain" description="AprE-like long alpha-helical hairpin" evidence="12">
    <location>
        <begin position="114"/>
        <end position="290"/>
    </location>
</feature>
<sequence>MSFMPHSADFNDAPDETISTIDPDTRRDVARAARAMAFLVFGLGAAAAFLPIGGAVVGAGQLVAETQIKHIANPLPSTAIVAKTFVRDGDHVNAGDPLVQLDATNSSLEERFASRTVHQLLAQRARLEAERLGSPQIAFPDELKRSPDQAAAQAMADESQLFRLRQAEMRGMRAQLAAQVEQNLRQEQGLRAQISSLKSQRELLEPERAGMENLWKRGLVTISRKNQLERQMLETQGSIGSLQAQIAQTRARNREVSEQLQQLGRVKIAQAAGDLAAVDMALNEQRLRSSTSAKQVERSVVRAPNSGVVDKLAITAVGDVVSPAQPMLEIVPDKDRLMVEVAISPADIDRIRLGMTARVQVAAGSGNAKPEMKGKVEYVSASRSTDASKQTSFFIVRVSIDPQTVPSSARSALRPGSPADVFIETGSRSMLSYLTRPLRDQFARAFARD</sequence>
<dbReference type="NCBIfam" id="TIGR01843">
    <property type="entry name" value="type_I_hlyD"/>
    <property type="match status" value="1"/>
</dbReference>
<dbReference type="InterPro" id="IPR058781">
    <property type="entry name" value="HH_AprE-like"/>
</dbReference>
<evidence type="ECO:0000256" key="3">
    <source>
        <dbReference type="ARBA" id="ARBA00022448"/>
    </source>
</evidence>
<dbReference type="PATRIC" id="fig|48936.3.peg.4536"/>
<evidence type="ECO:0000256" key="11">
    <source>
        <dbReference type="SAM" id="MobiDB-lite"/>
    </source>
</evidence>
<comment type="caution">
    <text evidence="14">The sequence shown here is derived from an EMBL/GenBank/DDBJ whole genome shotgun (WGS) entry which is preliminary data.</text>
</comment>
<evidence type="ECO:0000313" key="14">
    <source>
        <dbReference type="EMBL" id="KHS41781.1"/>
    </source>
</evidence>
<dbReference type="InterPro" id="IPR050739">
    <property type="entry name" value="MFP"/>
</dbReference>
<feature type="transmembrane region" description="Helical" evidence="9">
    <location>
        <begin position="36"/>
        <end position="59"/>
    </location>
</feature>
<accession>A0A0B8ZU24</accession>
<feature type="coiled-coil region" evidence="10">
    <location>
        <begin position="225"/>
        <end position="266"/>
    </location>
</feature>
<dbReference type="SUPFAM" id="SSF111369">
    <property type="entry name" value="HlyD-like secretion proteins"/>
    <property type="match status" value="1"/>
</dbReference>
<keyword evidence="8 9" id="KW-0472">Membrane</keyword>
<feature type="domain" description="AprE-like beta-barrel" evidence="13">
    <location>
        <begin position="337"/>
        <end position="426"/>
    </location>
</feature>
<comment type="similarity">
    <text evidence="2 9">Belongs to the membrane fusion protein (MFP) (TC 8.A.1) family.</text>
</comment>
<dbReference type="AlphaFoldDB" id="A0A0B8ZU24"/>
<keyword evidence="7 9" id="KW-1133">Transmembrane helix</keyword>
<dbReference type="RefSeq" id="WP_052242766.1">
    <property type="nucleotide sequence ID" value="NZ_JBNNWK010000038.1"/>
</dbReference>
<keyword evidence="3 9" id="KW-0813">Transport</keyword>
<evidence type="ECO:0000259" key="12">
    <source>
        <dbReference type="Pfam" id="PF25994"/>
    </source>
</evidence>
<dbReference type="Gene3D" id="2.40.30.170">
    <property type="match status" value="1"/>
</dbReference>
<evidence type="ECO:0000259" key="13">
    <source>
        <dbReference type="Pfam" id="PF26002"/>
    </source>
</evidence>
<name>A0A0B8ZU24_9SPHN</name>
<gene>
    <name evidence="14" type="ORF">NJ75_04501</name>
</gene>
<evidence type="ECO:0000256" key="1">
    <source>
        <dbReference type="ARBA" id="ARBA00004377"/>
    </source>
</evidence>
<evidence type="ECO:0000256" key="5">
    <source>
        <dbReference type="ARBA" id="ARBA00022519"/>
    </source>
</evidence>
<protein>
    <recommendedName>
        <fullName evidence="9">Membrane fusion protein (MFP) family protein</fullName>
    </recommendedName>
</protein>
<dbReference type="Pfam" id="PF25994">
    <property type="entry name" value="HH_AprE"/>
    <property type="match status" value="1"/>
</dbReference>
<evidence type="ECO:0000256" key="9">
    <source>
        <dbReference type="RuleBase" id="RU365093"/>
    </source>
</evidence>
<proteinExistence type="inferred from homology"/>
<evidence type="ECO:0000256" key="10">
    <source>
        <dbReference type="SAM" id="Coils"/>
    </source>
</evidence>
<evidence type="ECO:0000256" key="6">
    <source>
        <dbReference type="ARBA" id="ARBA00022692"/>
    </source>
</evidence>
<keyword evidence="4 9" id="KW-1003">Cell membrane</keyword>
<dbReference type="STRING" id="48936.NJ75_04501"/>
<dbReference type="PANTHER" id="PTHR30386">
    <property type="entry name" value="MEMBRANE FUSION SUBUNIT OF EMRAB-TOLC MULTIDRUG EFFLUX PUMP"/>
    <property type="match status" value="1"/>
</dbReference>
<comment type="subcellular location">
    <subcellularLocation>
        <location evidence="1 9">Cell inner membrane</location>
        <topology evidence="1 9">Single-pass membrane protein</topology>
    </subcellularLocation>
</comment>
<dbReference type="GO" id="GO:0015031">
    <property type="term" value="P:protein transport"/>
    <property type="evidence" value="ECO:0007669"/>
    <property type="project" value="InterPro"/>
</dbReference>
<evidence type="ECO:0000256" key="2">
    <source>
        <dbReference type="ARBA" id="ARBA00009477"/>
    </source>
</evidence>
<keyword evidence="10" id="KW-0175">Coiled coil</keyword>